<evidence type="ECO:0000256" key="9">
    <source>
        <dbReference type="ARBA" id="ARBA00023224"/>
    </source>
</evidence>
<dbReference type="GO" id="GO:0005886">
    <property type="term" value="C:plasma membrane"/>
    <property type="evidence" value="ECO:0007669"/>
    <property type="project" value="UniProtKB-SubCell"/>
</dbReference>
<dbReference type="AlphaFoldDB" id="A0A6P3YCJ0"/>
<dbReference type="InterPro" id="IPR004117">
    <property type="entry name" value="7tm6_olfct_rcpt"/>
</dbReference>
<name>A0A6P3YCJ0_DINQU</name>
<feature type="transmembrane region" description="Helical" evidence="10">
    <location>
        <begin position="188"/>
        <end position="207"/>
    </location>
</feature>
<dbReference type="OrthoDB" id="8185860at2759"/>
<dbReference type="Pfam" id="PF02949">
    <property type="entry name" value="7tm_6"/>
    <property type="match status" value="1"/>
</dbReference>
<evidence type="ECO:0000313" key="12">
    <source>
        <dbReference type="RefSeq" id="XP_014487694.1"/>
    </source>
</evidence>
<evidence type="ECO:0000313" key="11">
    <source>
        <dbReference type="Proteomes" id="UP000515204"/>
    </source>
</evidence>
<evidence type="ECO:0000256" key="7">
    <source>
        <dbReference type="ARBA" id="ARBA00023136"/>
    </source>
</evidence>
<dbReference type="RefSeq" id="XP_014487694.1">
    <property type="nucleotide sequence ID" value="XM_014632208.1"/>
</dbReference>
<feature type="transmembrane region" description="Helical" evidence="10">
    <location>
        <begin position="330"/>
        <end position="350"/>
    </location>
</feature>
<evidence type="ECO:0000256" key="1">
    <source>
        <dbReference type="ARBA" id="ARBA00004651"/>
    </source>
</evidence>
<keyword evidence="4 10" id="KW-0812">Transmembrane</keyword>
<dbReference type="GeneID" id="106751326"/>
<dbReference type="GO" id="GO:0005549">
    <property type="term" value="F:odorant binding"/>
    <property type="evidence" value="ECO:0007669"/>
    <property type="project" value="InterPro"/>
</dbReference>
<dbReference type="GO" id="GO:0007165">
    <property type="term" value="P:signal transduction"/>
    <property type="evidence" value="ECO:0007669"/>
    <property type="project" value="UniProtKB-KW"/>
</dbReference>
<dbReference type="GO" id="GO:0004984">
    <property type="term" value="F:olfactory receptor activity"/>
    <property type="evidence" value="ECO:0007669"/>
    <property type="project" value="InterPro"/>
</dbReference>
<proteinExistence type="inferred from homology"/>
<comment type="subcellular location">
    <subcellularLocation>
        <location evidence="1 10">Cell membrane</location>
        <topology evidence="1 10">Multi-pass membrane protein</topology>
    </subcellularLocation>
</comment>
<evidence type="ECO:0000256" key="4">
    <source>
        <dbReference type="ARBA" id="ARBA00022692"/>
    </source>
</evidence>
<keyword evidence="3 10" id="KW-0716">Sensory transduction</keyword>
<keyword evidence="8 10" id="KW-0675">Receptor</keyword>
<feature type="transmembrane region" description="Helical" evidence="10">
    <location>
        <begin position="254"/>
        <end position="276"/>
    </location>
</feature>
<evidence type="ECO:0000256" key="5">
    <source>
        <dbReference type="ARBA" id="ARBA00022725"/>
    </source>
</evidence>
<comment type="similarity">
    <text evidence="10">Belongs to the insect chemoreceptor superfamily. Heteromeric odorant receptor channel (TC 1.A.69) family.</text>
</comment>
<keyword evidence="5 10" id="KW-0552">Olfaction</keyword>
<evidence type="ECO:0000256" key="2">
    <source>
        <dbReference type="ARBA" id="ARBA00022475"/>
    </source>
</evidence>
<keyword evidence="6 10" id="KW-1133">Transmembrane helix</keyword>
<dbReference type="PANTHER" id="PTHR21137:SF35">
    <property type="entry name" value="ODORANT RECEPTOR 19A-RELATED"/>
    <property type="match status" value="1"/>
</dbReference>
<accession>A0A6P3YCJ0</accession>
<sequence length="409" mass="46835">MASCESLRSSDLYSLRQAEKVAVTSCELEWYRLPDKKVRGIVLVMIMSNMPIKITVGKLLVLSVRTFGESQFLLRILGVWPLLEGDLSVVEMIFKIFLITICCAFVCVIVVPGFLYCLFYTEEQPHAKLTLIAPLIYSFIALAKYSTLIIYEGEIRICLRHVKDDWKFVAILNARDVMLENAKIGRNMFTVCCAMLYCAGLSFHTIVPLTKGKLFTNDNVTFRPLAFASYFILFDEQRSPAYEIMTLLQFCGGFIMYSVTIVIYGLAALLVMHACAQMKILMMLMKELVDERTCSSEKNVEKMLSIVVERQIRIRNFLYLVEDSLQNSSLFEILCCTVMMCLVGYCILMAEEAAWRTHMLGWYRLPDRKARDMMLIIIISHIPLKITAGKFIVLSFKTFGDVREVYIDS</sequence>
<evidence type="ECO:0000256" key="8">
    <source>
        <dbReference type="ARBA" id="ARBA00023170"/>
    </source>
</evidence>
<comment type="caution">
    <text evidence="10">Lacks conserved residue(s) required for the propagation of feature annotation.</text>
</comment>
<feature type="transmembrane region" description="Helical" evidence="10">
    <location>
        <begin position="96"/>
        <end position="119"/>
    </location>
</feature>
<protein>
    <recommendedName>
        <fullName evidence="10">Odorant receptor</fullName>
    </recommendedName>
</protein>
<dbReference type="KEGG" id="dqu:106751326"/>
<keyword evidence="2" id="KW-1003">Cell membrane</keyword>
<keyword evidence="11" id="KW-1185">Reference proteome</keyword>
<dbReference type="PANTHER" id="PTHR21137">
    <property type="entry name" value="ODORANT RECEPTOR"/>
    <property type="match status" value="1"/>
</dbReference>
<feature type="transmembrane region" description="Helical" evidence="10">
    <location>
        <begin position="373"/>
        <end position="393"/>
    </location>
</feature>
<keyword evidence="7 10" id="KW-0472">Membrane</keyword>
<dbReference type="Proteomes" id="UP000515204">
    <property type="component" value="Unplaced"/>
</dbReference>
<evidence type="ECO:0000256" key="6">
    <source>
        <dbReference type="ARBA" id="ARBA00022989"/>
    </source>
</evidence>
<evidence type="ECO:0000256" key="10">
    <source>
        <dbReference type="RuleBase" id="RU351113"/>
    </source>
</evidence>
<feature type="transmembrane region" description="Helical" evidence="10">
    <location>
        <begin position="131"/>
        <end position="151"/>
    </location>
</feature>
<reference evidence="12" key="1">
    <citation type="submission" date="2025-08" db="UniProtKB">
        <authorList>
            <consortium name="RefSeq"/>
        </authorList>
    </citation>
    <scope>IDENTIFICATION</scope>
</reference>
<gene>
    <name evidence="12" type="primary">LOC106751326</name>
</gene>
<keyword evidence="9 10" id="KW-0807">Transducer</keyword>
<organism evidence="11 12">
    <name type="scientific">Dinoponera quadriceps</name>
    <name type="common">South American ant</name>
    <dbReference type="NCBI Taxonomy" id="609295"/>
    <lineage>
        <taxon>Eukaryota</taxon>
        <taxon>Metazoa</taxon>
        <taxon>Ecdysozoa</taxon>
        <taxon>Arthropoda</taxon>
        <taxon>Hexapoda</taxon>
        <taxon>Insecta</taxon>
        <taxon>Pterygota</taxon>
        <taxon>Neoptera</taxon>
        <taxon>Endopterygota</taxon>
        <taxon>Hymenoptera</taxon>
        <taxon>Apocrita</taxon>
        <taxon>Aculeata</taxon>
        <taxon>Formicoidea</taxon>
        <taxon>Formicidae</taxon>
        <taxon>Ponerinae</taxon>
        <taxon>Ponerini</taxon>
        <taxon>Dinoponera</taxon>
    </lineage>
</organism>
<evidence type="ECO:0000256" key="3">
    <source>
        <dbReference type="ARBA" id="ARBA00022606"/>
    </source>
</evidence>